<feature type="region of interest" description="Disordered" evidence="1">
    <location>
        <begin position="1"/>
        <end position="21"/>
    </location>
</feature>
<sequence>MPAAATQALPLPDEAPAADAGAEADAALPEAPRWNALEEGLEYAEFSLQSEAGQQASLTVLRIDPELFDFRLYASAAHKHPALTLGQWADSHDLVAAINASMYLPDGVTSTGYMRQDDYINNKRLVRRFGAFFVAGPRQEGLPRADILTREDTQWQELLEQYRLVIQNYRMINDERRILWSPGGPLYAISAVAEDGAGKILFLHCREPLEAYSFAHALLHLPLDVRTVMYVEGGMQAGLVIRSPGLHQELRGRHLADFWVTGNVRAQLPNVLGIRRRHAPALPDCPTMLQQTAVPAAAAE</sequence>
<accession>A0A848CFD0</accession>
<evidence type="ECO:0000256" key="1">
    <source>
        <dbReference type="SAM" id="MobiDB-lite"/>
    </source>
</evidence>
<proteinExistence type="predicted"/>
<evidence type="ECO:0000313" key="4">
    <source>
        <dbReference type="Proteomes" id="UP000522333"/>
    </source>
</evidence>
<dbReference type="EMBL" id="JABAFY010000017">
    <property type="protein sequence ID" value="NME52096.1"/>
    <property type="molecule type" value="Genomic_DNA"/>
</dbReference>
<evidence type="ECO:0000313" key="3">
    <source>
        <dbReference type="EMBL" id="NME52096.1"/>
    </source>
</evidence>
<feature type="compositionally biased region" description="Low complexity" evidence="1">
    <location>
        <begin position="8"/>
        <end position="21"/>
    </location>
</feature>
<evidence type="ECO:0000259" key="2">
    <source>
        <dbReference type="Pfam" id="PF09992"/>
    </source>
</evidence>
<organism evidence="3 4">
    <name type="scientific">Desulfovibrio piger</name>
    <dbReference type="NCBI Taxonomy" id="901"/>
    <lineage>
        <taxon>Bacteria</taxon>
        <taxon>Pseudomonadati</taxon>
        <taxon>Thermodesulfobacteriota</taxon>
        <taxon>Desulfovibrionia</taxon>
        <taxon>Desulfovibrionales</taxon>
        <taxon>Desulfovibrionaceae</taxon>
        <taxon>Desulfovibrio</taxon>
    </lineage>
</organism>
<name>A0A848CFD0_9BACT</name>
<comment type="caution">
    <text evidence="3">The sequence shown here is derived from an EMBL/GenBank/DDBJ whole genome shotgun (WGS) entry which is preliminary data.</text>
</comment>
<dbReference type="GO" id="GO:0016798">
    <property type="term" value="F:hydrolase activity, acting on glycosyl bonds"/>
    <property type="evidence" value="ECO:0007669"/>
    <property type="project" value="UniProtKB-KW"/>
</dbReference>
<dbReference type="InterPro" id="IPR018711">
    <property type="entry name" value="NAGPA"/>
</dbReference>
<feature type="domain" description="Phosphodiester glycosidase" evidence="2">
    <location>
        <begin position="93"/>
        <end position="251"/>
    </location>
</feature>
<keyword evidence="3" id="KW-0326">Glycosidase</keyword>
<gene>
    <name evidence="3" type="ORF">HF854_06055</name>
</gene>
<dbReference type="Pfam" id="PF09992">
    <property type="entry name" value="NAGPA"/>
    <property type="match status" value="1"/>
</dbReference>
<dbReference type="Proteomes" id="UP000522333">
    <property type="component" value="Unassembled WGS sequence"/>
</dbReference>
<protein>
    <submittedName>
        <fullName evidence="3">Phosphodiester glycosidase family protein</fullName>
    </submittedName>
</protein>
<reference evidence="3 4" key="1">
    <citation type="submission" date="2020-04" db="EMBL/GenBank/DDBJ databases">
        <authorList>
            <person name="Hitch T.C.A."/>
            <person name="Wylensek D."/>
            <person name="Clavel T."/>
        </authorList>
    </citation>
    <scope>NUCLEOTIDE SEQUENCE [LARGE SCALE GENOMIC DNA]</scope>
    <source>
        <strain evidence="3 4">PG-251-APC-1</strain>
    </source>
</reference>
<keyword evidence="3" id="KW-0378">Hydrolase</keyword>
<dbReference type="AlphaFoldDB" id="A0A848CFD0"/>